<organism evidence="2 3">
    <name type="scientific">Stephania yunnanensis</name>
    <dbReference type="NCBI Taxonomy" id="152371"/>
    <lineage>
        <taxon>Eukaryota</taxon>
        <taxon>Viridiplantae</taxon>
        <taxon>Streptophyta</taxon>
        <taxon>Embryophyta</taxon>
        <taxon>Tracheophyta</taxon>
        <taxon>Spermatophyta</taxon>
        <taxon>Magnoliopsida</taxon>
        <taxon>Ranunculales</taxon>
        <taxon>Menispermaceae</taxon>
        <taxon>Menispermoideae</taxon>
        <taxon>Cissampelideae</taxon>
        <taxon>Stephania</taxon>
    </lineage>
</organism>
<dbReference type="InterPro" id="IPR044824">
    <property type="entry name" value="MAIN-like"/>
</dbReference>
<evidence type="ECO:0000259" key="1">
    <source>
        <dbReference type="Pfam" id="PF10536"/>
    </source>
</evidence>
<dbReference type="InterPro" id="IPR019557">
    <property type="entry name" value="AminoTfrase-like_pln_mobile"/>
</dbReference>
<name>A0AAP0HQH8_9MAGN</name>
<dbReference type="Pfam" id="PF10536">
    <property type="entry name" value="PMD"/>
    <property type="match status" value="1"/>
</dbReference>
<proteinExistence type="predicted"/>
<dbReference type="EMBL" id="JBBNAF010000012">
    <property type="protein sequence ID" value="KAK9093147.1"/>
    <property type="molecule type" value="Genomic_DNA"/>
</dbReference>
<protein>
    <recommendedName>
        <fullName evidence="1">Aminotransferase-like plant mobile domain-containing protein</fullName>
    </recommendedName>
</protein>
<dbReference type="PANTHER" id="PTHR46033:SF1">
    <property type="entry name" value="PROTEIN MAIN-LIKE 2"/>
    <property type="match status" value="1"/>
</dbReference>
<feature type="domain" description="Aminotransferase-like plant mobile" evidence="1">
    <location>
        <begin position="2"/>
        <end position="84"/>
    </location>
</feature>
<dbReference type="Proteomes" id="UP001420932">
    <property type="component" value="Unassembled WGS sequence"/>
</dbReference>
<keyword evidence="3" id="KW-1185">Reference proteome</keyword>
<dbReference type="AlphaFoldDB" id="A0AAP0HQH8"/>
<evidence type="ECO:0000313" key="2">
    <source>
        <dbReference type="EMBL" id="KAK9093147.1"/>
    </source>
</evidence>
<accession>A0AAP0HQH8</accession>
<dbReference type="PANTHER" id="PTHR46033">
    <property type="entry name" value="PROTEIN MAIN-LIKE 2"/>
    <property type="match status" value="1"/>
</dbReference>
<reference evidence="2 3" key="1">
    <citation type="submission" date="2024-01" db="EMBL/GenBank/DDBJ databases">
        <title>Genome assemblies of Stephania.</title>
        <authorList>
            <person name="Yang L."/>
        </authorList>
    </citation>
    <scope>NUCLEOTIDE SEQUENCE [LARGE SCALE GENOMIC DNA]</scope>
    <source>
        <strain evidence="2">YNDBR</strain>
        <tissue evidence="2">Leaf</tissue>
    </source>
</reference>
<dbReference type="GO" id="GO:0010073">
    <property type="term" value="P:meristem maintenance"/>
    <property type="evidence" value="ECO:0007669"/>
    <property type="project" value="InterPro"/>
</dbReference>
<comment type="caution">
    <text evidence="2">The sequence shown here is derived from an EMBL/GenBank/DDBJ whole genome shotgun (WGS) entry which is preliminary data.</text>
</comment>
<evidence type="ECO:0000313" key="3">
    <source>
        <dbReference type="Proteomes" id="UP001420932"/>
    </source>
</evidence>
<gene>
    <name evidence="2" type="ORF">Syun_028058</name>
</gene>
<sequence>MLHFVERWQPENNTFHLPFGEMSIILEDVSMLLKILVMGKIVECGPMFRNEVIKLISKALDVPEREAAEQLNKDLKVNKAWLKGKWGHKPTSLMKGKEKKIVMPKAQCTTR</sequence>